<dbReference type="PROSITE" id="PS51388">
    <property type="entry name" value="GED"/>
    <property type="match status" value="1"/>
</dbReference>
<dbReference type="GO" id="GO:0005874">
    <property type="term" value="C:microtubule"/>
    <property type="evidence" value="ECO:0007669"/>
    <property type="project" value="TreeGrafter"/>
</dbReference>
<evidence type="ECO:0000313" key="5">
    <source>
        <dbReference type="EMBL" id="OQE29742.1"/>
    </source>
</evidence>
<dbReference type="OrthoDB" id="415706at2759"/>
<dbReference type="STRING" id="303698.A0A1V6TTL7"/>
<dbReference type="SUPFAM" id="SSF52540">
    <property type="entry name" value="P-loop containing nucleoside triphosphate hydrolases"/>
    <property type="match status" value="1"/>
</dbReference>
<dbReference type="InterPro" id="IPR022812">
    <property type="entry name" value="Dynamin"/>
</dbReference>
<evidence type="ECO:0000313" key="6">
    <source>
        <dbReference type="Proteomes" id="UP000191285"/>
    </source>
</evidence>
<accession>A0A1V6TTL7</accession>
<dbReference type="InterPro" id="IPR030381">
    <property type="entry name" value="G_DYNAMIN_dom"/>
</dbReference>
<organism evidence="5 6">
    <name type="scientific">Penicillium steckii</name>
    <dbReference type="NCBI Taxonomy" id="303698"/>
    <lineage>
        <taxon>Eukaryota</taxon>
        <taxon>Fungi</taxon>
        <taxon>Dikarya</taxon>
        <taxon>Ascomycota</taxon>
        <taxon>Pezizomycotina</taxon>
        <taxon>Eurotiomycetes</taxon>
        <taxon>Eurotiomycetidae</taxon>
        <taxon>Eurotiales</taxon>
        <taxon>Aspergillaceae</taxon>
        <taxon>Penicillium</taxon>
    </lineage>
</organism>
<evidence type="ECO:0008006" key="7">
    <source>
        <dbReference type="Google" id="ProtNLM"/>
    </source>
</evidence>
<dbReference type="PRINTS" id="PR00195">
    <property type="entry name" value="DYNAMIN"/>
</dbReference>
<dbReference type="PANTHER" id="PTHR11566:SF215">
    <property type="entry name" value="DYNAMIN GTPASE"/>
    <property type="match status" value="1"/>
</dbReference>
<dbReference type="CDD" id="cd08771">
    <property type="entry name" value="DLP_1"/>
    <property type="match status" value="1"/>
</dbReference>
<dbReference type="AlphaFoldDB" id="A0A1V6TTL7"/>
<feature type="domain" description="GED" evidence="3">
    <location>
        <begin position="637"/>
        <end position="724"/>
    </location>
</feature>
<gene>
    <name evidence="5" type="ORF">PENSTE_c002G00477</name>
</gene>
<dbReference type="PROSITE" id="PS51718">
    <property type="entry name" value="G_DYNAMIN_2"/>
    <property type="match status" value="1"/>
</dbReference>
<evidence type="ECO:0000256" key="1">
    <source>
        <dbReference type="ARBA" id="ARBA00022741"/>
    </source>
</evidence>
<keyword evidence="6" id="KW-1185">Reference proteome</keyword>
<dbReference type="InterPro" id="IPR001401">
    <property type="entry name" value="Dynamin_GTPase"/>
</dbReference>
<dbReference type="Pfam" id="PF01031">
    <property type="entry name" value="Dynamin_M"/>
    <property type="match status" value="1"/>
</dbReference>
<dbReference type="InterPro" id="IPR020850">
    <property type="entry name" value="GED_dom"/>
</dbReference>
<dbReference type="GO" id="GO:0008017">
    <property type="term" value="F:microtubule binding"/>
    <property type="evidence" value="ECO:0007669"/>
    <property type="project" value="TreeGrafter"/>
</dbReference>
<dbReference type="Gene3D" id="3.40.50.300">
    <property type="entry name" value="P-loop containing nucleotide triphosphate hydrolases"/>
    <property type="match status" value="1"/>
</dbReference>
<keyword evidence="2" id="KW-0342">GTP-binding</keyword>
<dbReference type="GO" id="GO:0003924">
    <property type="term" value="F:GTPase activity"/>
    <property type="evidence" value="ECO:0007669"/>
    <property type="project" value="InterPro"/>
</dbReference>
<evidence type="ECO:0000259" key="3">
    <source>
        <dbReference type="PROSITE" id="PS51388"/>
    </source>
</evidence>
<evidence type="ECO:0000259" key="4">
    <source>
        <dbReference type="PROSITE" id="PS51718"/>
    </source>
</evidence>
<name>A0A1V6TTL7_9EURO</name>
<dbReference type="Pfam" id="PF00350">
    <property type="entry name" value="Dynamin_N"/>
    <property type="match status" value="1"/>
</dbReference>
<dbReference type="InterPro" id="IPR000375">
    <property type="entry name" value="Dynamin_stalk"/>
</dbReference>
<dbReference type="GO" id="GO:0006897">
    <property type="term" value="P:endocytosis"/>
    <property type="evidence" value="ECO:0007669"/>
    <property type="project" value="TreeGrafter"/>
</dbReference>
<dbReference type="GO" id="GO:0016020">
    <property type="term" value="C:membrane"/>
    <property type="evidence" value="ECO:0007669"/>
    <property type="project" value="TreeGrafter"/>
</dbReference>
<dbReference type="GO" id="GO:0016559">
    <property type="term" value="P:peroxisome fission"/>
    <property type="evidence" value="ECO:0007669"/>
    <property type="project" value="TreeGrafter"/>
</dbReference>
<dbReference type="GO" id="GO:0005525">
    <property type="term" value="F:GTP binding"/>
    <property type="evidence" value="ECO:0007669"/>
    <property type="project" value="InterPro"/>
</dbReference>
<dbReference type="EMBL" id="MLKD01000002">
    <property type="protein sequence ID" value="OQE29742.1"/>
    <property type="molecule type" value="Genomic_DNA"/>
</dbReference>
<feature type="domain" description="Dynamin-type G" evidence="4">
    <location>
        <begin position="34"/>
        <end position="323"/>
    </location>
</feature>
<dbReference type="GO" id="GO:0005739">
    <property type="term" value="C:mitochondrion"/>
    <property type="evidence" value="ECO:0007669"/>
    <property type="project" value="TreeGrafter"/>
</dbReference>
<sequence length="724" mass="82280">MEKKDIQHRPAVSLADTQSLEKIDKLFACNAKEYIDLPQLVIVGDQSSGKSSVLEGLTKLTFPRDSGLCTRFATQVIFRRDKTIESRKILASIIPSSDTDPEQKEQLEKWTASGLETLGAKGFAKMMDEVHDQMGLSHEGDNVPTFSNHVLRLEIRGPDEEHLTVIDVPGIFKNRTTGKTTKADIELVRAMVLGYMRNDRSVMLTVVPANVDIATQEIIEMAREIDPDEKRTLRILTKPDLVDNGAEDKVIDLVEKSSDKLGWIVVRSLGQQEMKDGLDRDKEEELWHLKAPWDQIRAENWGIKALAARLRELLISMVRRSFPLIRTELSKKLKDAKSALETLGSERETPEQQRRLLLGIVTKFQDITRRALSSCYGSRDEFDNPEMRLTTRVMERNTSFSSDMAKFGQEYAYAKEEDLSEDLAAIDDESGLPTGSATVSRDPSPETNLFSRKVTYNVDNNLEEILHPTAAIPPPRSRDIVRYLAAEYRHSRGFEIGTFNQGLLATLMKKQTEKWVALSRGYISDMVVIVQTFICSALHASCPDEDTCSGILTLLGDKMLDRYQKAMDTVEFLLKTEREGTPMTQNHYLNETLQKCRQDRLQNKLTDRTFSDGRGGQVVRLSDVTLQSHMGNAQHTIQDIHDILRSYYKVARKRFVDNVCIQATDFYLLVGDQSPMCLFSSEWVHDLSKEQLEEVAGEDFSVKRRRAQLRKEIRELEAGRRVLV</sequence>
<protein>
    <recommendedName>
        <fullName evidence="7">GED domain-containing protein</fullName>
    </recommendedName>
</protein>
<reference evidence="6" key="1">
    <citation type="journal article" date="2017" name="Nat. Microbiol.">
        <title>Global analysis of biosynthetic gene clusters reveals vast potential of secondary metabolite production in Penicillium species.</title>
        <authorList>
            <person name="Nielsen J.C."/>
            <person name="Grijseels S."/>
            <person name="Prigent S."/>
            <person name="Ji B."/>
            <person name="Dainat J."/>
            <person name="Nielsen K.F."/>
            <person name="Frisvad J.C."/>
            <person name="Workman M."/>
            <person name="Nielsen J."/>
        </authorList>
    </citation>
    <scope>NUCLEOTIDE SEQUENCE [LARGE SCALE GENOMIC DNA]</scope>
    <source>
        <strain evidence="6">IBT 24891</strain>
    </source>
</reference>
<dbReference type="InterPro" id="IPR027417">
    <property type="entry name" value="P-loop_NTPase"/>
</dbReference>
<dbReference type="Proteomes" id="UP000191285">
    <property type="component" value="Unassembled WGS sequence"/>
</dbReference>
<dbReference type="GO" id="GO:0000266">
    <property type="term" value="P:mitochondrial fission"/>
    <property type="evidence" value="ECO:0007669"/>
    <property type="project" value="TreeGrafter"/>
</dbReference>
<dbReference type="PANTHER" id="PTHR11566">
    <property type="entry name" value="DYNAMIN"/>
    <property type="match status" value="1"/>
</dbReference>
<comment type="caution">
    <text evidence="5">The sequence shown here is derived from an EMBL/GenBank/DDBJ whole genome shotgun (WGS) entry which is preliminary data.</text>
</comment>
<proteinExistence type="predicted"/>
<dbReference type="InterPro" id="IPR045063">
    <property type="entry name" value="Dynamin_N"/>
</dbReference>
<evidence type="ECO:0000256" key="2">
    <source>
        <dbReference type="ARBA" id="ARBA00023134"/>
    </source>
</evidence>
<dbReference type="GO" id="GO:0048312">
    <property type="term" value="P:intracellular distribution of mitochondria"/>
    <property type="evidence" value="ECO:0007669"/>
    <property type="project" value="TreeGrafter"/>
</dbReference>
<dbReference type="SMART" id="SM00053">
    <property type="entry name" value="DYNc"/>
    <property type="match status" value="1"/>
</dbReference>
<keyword evidence="1" id="KW-0547">Nucleotide-binding</keyword>